<comment type="catalytic activity">
    <reaction evidence="8 9">
        <text>protoporphyrin IX + Mg(2+) + ATP + H2O = Mg-protoporphyrin IX + ADP + phosphate + 3 H(+)</text>
        <dbReference type="Rhea" id="RHEA:13961"/>
        <dbReference type="ChEBI" id="CHEBI:15377"/>
        <dbReference type="ChEBI" id="CHEBI:15378"/>
        <dbReference type="ChEBI" id="CHEBI:18420"/>
        <dbReference type="ChEBI" id="CHEBI:30616"/>
        <dbReference type="ChEBI" id="CHEBI:43474"/>
        <dbReference type="ChEBI" id="CHEBI:57306"/>
        <dbReference type="ChEBI" id="CHEBI:60492"/>
        <dbReference type="ChEBI" id="CHEBI:456216"/>
        <dbReference type="EC" id="6.6.1.1"/>
    </reaction>
</comment>
<comment type="subcellular location">
    <subcellularLocation>
        <location evidence="9">Plastid</location>
        <location evidence="9">Chloroplast</location>
    </subcellularLocation>
</comment>
<dbReference type="PROSITE" id="PS50234">
    <property type="entry name" value="VWFA"/>
    <property type="match status" value="1"/>
</dbReference>
<dbReference type="PANTHER" id="PTHR43473">
    <property type="entry name" value="MAGNESIUM-CHELATASE SUBUNIT CHLD, CHLOROPLASTIC"/>
    <property type="match status" value="1"/>
</dbReference>
<dbReference type="SMART" id="SM00382">
    <property type="entry name" value="AAA"/>
    <property type="match status" value="1"/>
</dbReference>
<dbReference type="InterPro" id="IPR036465">
    <property type="entry name" value="vWFA_dom_sf"/>
</dbReference>
<evidence type="ECO:0000259" key="11">
    <source>
        <dbReference type="PROSITE" id="PS50234"/>
    </source>
</evidence>
<keyword evidence="3 9" id="KW-0602">Photosynthesis</keyword>
<evidence type="ECO:0000256" key="9">
    <source>
        <dbReference type="RuleBase" id="RU362087"/>
    </source>
</evidence>
<evidence type="ECO:0000256" key="2">
    <source>
        <dbReference type="ARBA" id="ARBA00005799"/>
    </source>
</evidence>
<dbReference type="InterPro" id="IPR027417">
    <property type="entry name" value="P-loop_NTPase"/>
</dbReference>
<evidence type="ECO:0000256" key="8">
    <source>
        <dbReference type="ARBA" id="ARBA00048693"/>
    </source>
</evidence>
<feature type="region of interest" description="Disordered" evidence="10">
    <location>
        <begin position="391"/>
        <end position="440"/>
    </location>
</feature>
<dbReference type="SUPFAM" id="SSF52540">
    <property type="entry name" value="P-loop containing nucleoside triphosphate hydrolases"/>
    <property type="match status" value="1"/>
</dbReference>
<dbReference type="Pfam" id="PF17863">
    <property type="entry name" value="AAA_lid_2"/>
    <property type="match status" value="1"/>
</dbReference>
<dbReference type="UniPathway" id="UPA00668"/>
<organism evidence="12">
    <name type="scientific">Compsopogon caeruleus</name>
    <dbReference type="NCBI Taxonomy" id="31354"/>
    <lineage>
        <taxon>Eukaryota</taxon>
        <taxon>Rhodophyta</taxon>
        <taxon>Compsopogonophyceae</taxon>
        <taxon>Compsopogonales</taxon>
        <taxon>Compsopogonaceae</taxon>
        <taxon>Compsopogon</taxon>
    </lineage>
</organism>
<dbReference type="InterPro" id="IPR002035">
    <property type="entry name" value="VWF_A"/>
</dbReference>
<dbReference type="PANTHER" id="PTHR43473:SF2">
    <property type="entry name" value="MAGNESIUM-CHELATASE SUBUNIT CHLD, CHLOROPLASTIC"/>
    <property type="match status" value="1"/>
</dbReference>
<evidence type="ECO:0000256" key="3">
    <source>
        <dbReference type="ARBA" id="ARBA00022531"/>
    </source>
</evidence>
<dbReference type="CDD" id="cd01451">
    <property type="entry name" value="vWA_Magnesium_chelatase"/>
    <property type="match status" value="1"/>
</dbReference>
<dbReference type="Gene3D" id="3.40.50.300">
    <property type="entry name" value="P-loop containing nucleotide triphosphate hydrolases"/>
    <property type="match status" value="1"/>
</dbReference>
<dbReference type="Gene3D" id="3.40.50.410">
    <property type="entry name" value="von Willebrand factor, type A domain"/>
    <property type="match status" value="1"/>
</dbReference>
<dbReference type="GO" id="GO:0015979">
    <property type="term" value="P:photosynthesis"/>
    <property type="evidence" value="ECO:0007669"/>
    <property type="project" value="UniProtKB-UniRule"/>
</dbReference>
<evidence type="ECO:0000256" key="4">
    <source>
        <dbReference type="ARBA" id="ARBA00022598"/>
    </source>
</evidence>
<keyword evidence="5 9" id="KW-0547">Nucleotide-binding</keyword>
<keyword evidence="6 9" id="KW-0067">ATP-binding</keyword>
<dbReference type="InterPro" id="IPR041702">
    <property type="entry name" value="BchD/ChlD_VWA"/>
</dbReference>
<dbReference type="CDD" id="cd00009">
    <property type="entry name" value="AAA"/>
    <property type="match status" value="1"/>
</dbReference>
<dbReference type="GO" id="GO:0015995">
    <property type="term" value="P:chlorophyll biosynthetic process"/>
    <property type="evidence" value="ECO:0007669"/>
    <property type="project" value="UniProtKB-UniPathway"/>
</dbReference>
<dbReference type="GO" id="GO:0009507">
    <property type="term" value="C:chloroplast"/>
    <property type="evidence" value="ECO:0007669"/>
    <property type="project" value="UniProtKB-SubCell"/>
</dbReference>
<dbReference type="EC" id="6.6.1.1" evidence="9"/>
<evidence type="ECO:0000256" key="7">
    <source>
        <dbReference type="ARBA" id="ARBA00023171"/>
    </source>
</evidence>
<proteinExistence type="inferred from homology"/>
<dbReference type="InterPro" id="IPR011776">
    <property type="entry name" value="Mg_chelatase_ATPase-dsu"/>
</dbReference>
<accession>A0A7S1X9G5</accession>
<keyword evidence="9" id="KW-0934">Plastid</keyword>
<gene>
    <name evidence="12" type="ORF">CCAE0312_LOCUS483</name>
</gene>
<protein>
    <recommendedName>
        <fullName evidence="9">Mg-protoporphyrin IX chelatase</fullName>
        <ecNumber evidence="9">6.6.1.1</ecNumber>
    </recommendedName>
</protein>
<evidence type="ECO:0000256" key="6">
    <source>
        <dbReference type="ARBA" id="ARBA00022840"/>
    </source>
</evidence>
<keyword evidence="7 9" id="KW-0149">Chlorophyll biosynthesis</keyword>
<evidence type="ECO:0000256" key="1">
    <source>
        <dbReference type="ARBA" id="ARBA00005173"/>
    </source>
</evidence>
<feature type="compositionally biased region" description="Acidic residues" evidence="10">
    <location>
        <begin position="413"/>
        <end position="434"/>
    </location>
</feature>
<feature type="domain" description="VWFA" evidence="11">
    <location>
        <begin position="542"/>
        <end position="735"/>
    </location>
</feature>
<dbReference type="Gene3D" id="1.10.8.80">
    <property type="entry name" value="Magnesium chelatase subunit I, C-Terminal domain"/>
    <property type="match status" value="1"/>
</dbReference>
<dbReference type="AlphaFoldDB" id="A0A7S1X9G5"/>
<name>A0A7S1X9G5_9RHOD</name>
<dbReference type="GO" id="GO:0016851">
    <property type="term" value="F:magnesium chelatase activity"/>
    <property type="evidence" value="ECO:0007669"/>
    <property type="project" value="UniProtKB-UniRule"/>
</dbReference>
<evidence type="ECO:0000313" key="12">
    <source>
        <dbReference type="EMBL" id="CAD9222202.1"/>
    </source>
</evidence>
<evidence type="ECO:0000256" key="5">
    <source>
        <dbReference type="ARBA" id="ARBA00022741"/>
    </source>
</evidence>
<keyword evidence="4 9" id="KW-0436">Ligase</keyword>
<dbReference type="InterPro" id="IPR000523">
    <property type="entry name" value="Mg_chelatse_chII-like_cat_dom"/>
</dbReference>
<dbReference type="InterPro" id="IPR003593">
    <property type="entry name" value="AAA+_ATPase"/>
</dbReference>
<dbReference type="Pfam" id="PF01078">
    <property type="entry name" value="Mg_chelatase"/>
    <property type="match status" value="1"/>
</dbReference>
<dbReference type="Pfam" id="PF13519">
    <property type="entry name" value="VWA_2"/>
    <property type="match status" value="1"/>
</dbReference>
<keyword evidence="9" id="KW-0150">Chloroplast</keyword>
<evidence type="ECO:0000256" key="10">
    <source>
        <dbReference type="SAM" id="MobiDB-lite"/>
    </source>
</evidence>
<sequence length="742" mass="80445">MDLVRIDSVGFISGVSTSGWGRIGVEISGCHESGRKGRGWCRQGRKVRRAKVRAELATEATNSSQGGVEKARGSANAQQDVDRVFPLAAVVGQDAVKMALLLAAVNPRRGGVCISGRRGTAKSVMARAIHALLPPIEIVKGSRYNEEPSEDTLEEDRVVVRAPFIQVPLNVTEDRMIGSVDVEESVRSGKTVFQPGLLAAAHRGVLYIDEVNLLDQGLANILLEVISDGIVRVEREGISFSHPCEPLVIATYNPEEGEVRRHLLDRLPVVLSVDSEPLSMDQRLEAVEAAQSYQGSSGEFAQRFSSETDQMSTNIVLAREYLKDVTLSKDQTKYLAIEALRARCQGHRAEIFACEVARASAALEGRDIVSAEDLKLAVKLCILPRALVQEGNQNQAGDPPPPPPPPPPSAEEQNQEDEDQEEQEQDESEEDQAEEAPPVPEEFMFDPEGVILDPELLEFSNSQKQGKAGGRGLVFAQDRGRYIKAMMPRGGVQRLAVDATLRASAPYQKGRRERAPRDTKRTVFVEESDMRIKKLARKAGALVVFLVDASGSMALNRMNSAKGAAIGLLTEAYQTRDKICLIPFQGNRAEVVLPPTRSITMAKKRLETLPCGGGSPLAHGIMQAVRVGMNAQKTGDVGKIILVCISDGRANVPLCVSEGEDPEEKPKKEELKQEVLNLCKQLAALPGFQLLCIDTENKFVSTGMAKEMAAAAGGSYHYLPKPTDAAVAQVASSAIAAIREKK</sequence>
<dbReference type="InterPro" id="IPR041628">
    <property type="entry name" value="ChlI/MoxR_AAA_lid"/>
</dbReference>
<dbReference type="SUPFAM" id="SSF53300">
    <property type="entry name" value="vWA-like"/>
    <property type="match status" value="1"/>
</dbReference>
<comment type="pathway">
    <text evidence="1 9">Porphyrin-containing compound metabolism; chlorophyll biosynthesis.</text>
</comment>
<feature type="compositionally biased region" description="Pro residues" evidence="10">
    <location>
        <begin position="398"/>
        <end position="409"/>
    </location>
</feature>
<feature type="region of interest" description="Disordered" evidence="10">
    <location>
        <begin position="56"/>
        <end position="75"/>
    </location>
</feature>
<dbReference type="EMBL" id="HBGH01001014">
    <property type="protein sequence ID" value="CAD9222202.1"/>
    <property type="molecule type" value="Transcribed_RNA"/>
</dbReference>
<dbReference type="NCBIfam" id="TIGR02031">
    <property type="entry name" value="BchD-ChlD"/>
    <property type="match status" value="1"/>
</dbReference>
<dbReference type="SMART" id="SM00327">
    <property type="entry name" value="VWA"/>
    <property type="match status" value="1"/>
</dbReference>
<dbReference type="GO" id="GO:0005524">
    <property type="term" value="F:ATP binding"/>
    <property type="evidence" value="ECO:0007669"/>
    <property type="project" value="UniProtKB-UniRule"/>
</dbReference>
<comment type="similarity">
    <text evidence="2 9">Belongs to the Mg-chelatase subunits D/I family.</text>
</comment>
<comment type="function">
    <text evidence="9">Involved in chlorophyll biosynthesis. Catalyzes the insertion of magnesium ion into protoporphyrin IX to yield Mg-protoporphyrin IX.</text>
</comment>
<reference evidence="12" key="1">
    <citation type="submission" date="2021-01" db="EMBL/GenBank/DDBJ databases">
        <authorList>
            <person name="Corre E."/>
            <person name="Pelletier E."/>
            <person name="Niang G."/>
            <person name="Scheremetjew M."/>
            <person name="Finn R."/>
            <person name="Kale V."/>
            <person name="Holt S."/>
            <person name="Cochrane G."/>
            <person name="Meng A."/>
            <person name="Brown T."/>
            <person name="Cohen L."/>
        </authorList>
    </citation>
    <scope>NUCLEOTIDE SEQUENCE</scope>
    <source>
        <strain evidence="12">SAG 36.94</strain>
    </source>
</reference>